<comment type="caution">
    <text evidence="1">The sequence shown here is derived from an EMBL/GenBank/DDBJ whole genome shotgun (WGS) entry which is preliminary data.</text>
</comment>
<reference evidence="1 2" key="1">
    <citation type="journal article" date="2018" name="Sci. Rep.">
        <title>Genomic signatures of local adaptation to the degree of environmental predictability in rotifers.</title>
        <authorList>
            <person name="Franch-Gras L."/>
            <person name="Hahn C."/>
            <person name="Garcia-Roger E.M."/>
            <person name="Carmona M.J."/>
            <person name="Serra M."/>
            <person name="Gomez A."/>
        </authorList>
    </citation>
    <scope>NUCLEOTIDE SEQUENCE [LARGE SCALE GENOMIC DNA]</scope>
    <source>
        <strain evidence="1">HYR1</strain>
    </source>
</reference>
<dbReference type="AlphaFoldDB" id="A0A3M7RPM8"/>
<protein>
    <submittedName>
        <fullName evidence="1">Uncharacterized protein</fullName>
    </submittedName>
</protein>
<dbReference type="Proteomes" id="UP000276133">
    <property type="component" value="Unassembled WGS sequence"/>
</dbReference>
<keyword evidence="2" id="KW-1185">Reference proteome</keyword>
<evidence type="ECO:0000313" key="2">
    <source>
        <dbReference type="Proteomes" id="UP000276133"/>
    </source>
</evidence>
<proteinExistence type="predicted"/>
<sequence length="65" mass="6889">MLATLFWHSSSDSSSSSLYSSKLSSMAFSSSDSSSTMHSSHWSLIKKSSFSLITGNTICLSSGTV</sequence>
<dbReference type="EMBL" id="REGN01002928">
    <property type="protein sequence ID" value="RNA25439.1"/>
    <property type="molecule type" value="Genomic_DNA"/>
</dbReference>
<organism evidence="1 2">
    <name type="scientific">Brachionus plicatilis</name>
    <name type="common">Marine rotifer</name>
    <name type="synonym">Brachionus muelleri</name>
    <dbReference type="NCBI Taxonomy" id="10195"/>
    <lineage>
        <taxon>Eukaryota</taxon>
        <taxon>Metazoa</taxon>
        <taxon>Spiralia</taxon>
        <taxon>Gnathifera</taxon>
        <taxon>Rotifera</taxon>
        <taxon>Eurotatoria</taxon>
        <taxon>Monogononta</taxon>
        <taxon>Pseudotrocha</taxon>
        <taxon>Ploima</taxon>
        <taxon>Brachionidae</taxon>
        <taxon>Brachionus</taxon>
    </lineage>
</organism>
<evidence type="ECO:0000313" key="1">
    <source>
        <dbReference type="EMBL" id="RNA25439.1"/>
    </source>
</evidence>
<accession>A0A3M7RPM8</accession>
<name>A0A3M7RPM8_BRAPC</name>
<gene>
    <name evidence="1" type="ORF">BpHYR1_052115</name>
</gene>